<dbReference type="Gene3D" id="3.40.50.720">
    <property type="entry name" value="NAD(P)-binding Rossmann-like Domain"/>
    <property type="match status" value="1"/>
</dbReference>
<organism evidence="2 3">
    <name type="scientific">Trichostrongylus colubriformis</name>
    <name type="common">Black scour worm</name>
    <dbReference type="NCBI Taxonomy" id="6319"/>
    <lineage>
        <taxon>Eukaryota</taxon>
        <taxon>Metazoa</taxon>
        <taxon>Ecdysozoa</taxon>
        <taxon>Nematoda</taxon>
        <taxon>Chromadorea</taxon>
        <taxon>Rhabditida</taxon>
        <taxon>Rhabditina</taxon>
        <taxon>Rhabditomorpha</taxon>
        <taxon>Strongyloidea</taxon>
        <taxon>Trichostrongylidae</taxon>
        <taxon>Trichostrongylus</taxon>
    </lineage>
</organism>
<comment type="caution">
    <text evidence="2">The sequence shown here is derived from an EMBL/GenBank/DDBJ whole genome shotgun (WGS) entry which is preliminary data.</text>
</comment>
<dbReference type="GO" id="GO:0016491">
    <property type="term" value="F:oxidoreductase activity"/>
    <property type="evidence" value="ECO:0007669"/>
    <property type="project" value="InterPro"/>
</dbReference>
<dbReference type="SMART" id="SM00829">
    <property type="entry name" value="PKS_ER"/>
    <property type="match status" value="1"/>
</dbReference>
<feature type="domain" description="Enoyl reductase (ER)" evidence="1">
    <location>
        <begin position="25"/>
        <end position="187"/>
    </location>
</feature>
<sequence length="188" mass="20255">MRTTCLCRLSLSSVRHTMRAWVAQSPTDPVKLKTIPLPVLTKPDQVLIKVKAASVNPVDALMVKGYGKEVLGVWKRLDTFDPAASRFPLTPGRDCAGIVEAVGPAVSGLHPGDEVMAVVPALWAGTHAEYVVTRESCCSRKPSNLSFTDAASMPYVGSTAWAALVCVARLNHNSKPSQLQYNSGWPQN</sequence>
<evidence type="ECO:0000313" key="3">
    <source>
        <dbReference type="Proteomes" id="UP001331761"/>
    </source>
</evidence>
<dbReference type="PANTHER" id="PTHR11695:SF294">
    <property type="entry name" value="RETICULON-4-INTERACTING PROTEIN 1, MITOCHONDRIAL"/>
    <property type="match status" value="1"/>
</dbReference>
<name>A0AAN8EZQ6_TRICO</name>
<dbReference type="SUPFAM" id="SSF50129">
    <property type="entry name" value="GroES-like"/>
    <property type="match status" value="1"/>
</dbReference>
<keyword evidence="3" id="KW-1185">Reference proteome</keyword>
<evidence type="ECO:0000313" key="2">
    <source>
        <dbReference type="EMBL" id="KAK5970335.1"/>
    </source>
</evidence>
<dbReference type="Gene3D" id="3.90.180.10">
    <property type="entry name" value="Medium-chain alcohol dehydrogenases, catalytic domain"/>
    <property type="match status" value="1"/>
</dbReference>
<evidence type="ECO:0000259" key="1">
    <source>
        <dbReference type="SMART" id="SM00829"/>
    </source>
</evidence>
<dbReference type="InterPro" id="IPR013154">
    <property type="entry name" value="ADH-like_N"/>
</dbReference>
<dbReference type="InterPro" id="IPR020843">
    <property type="entry name" value="ER"/>
</dbReference>
<gene>
    <name evidence="2" type="ORF">GCK32_004096</name>
</gene>
<protein>
    <submittedName>
        <fullName evidence="2">Quinone oxidoreductase protein chloroplastic</fullName>
    </submittedName>
</protein>
<reference evidence="2 3" key="1">
    <citation type="submission" date="2019-10" db="EMBL/GenBank/DDBJ databases">
        <title>Assembly and Annotation for the nematode Trichostrongylus colubriformis.</title>
        <authorList>
            <person name="Martin J."/>
        </authorList>
    </citation>
    <scope>NUCLEOTIDE SEQUENCE [LARGE SCALE GENOMIC DNA]</scope>
    <source>
        <strain evidence="2">G859</strain>
        <tissue evidence="2">Whole worm</tissue>
    </source>
</reference>
<dbReference type="PANTHER" id="PTHR11695">
    <property type="entry name" value="ALCOHOL DEHYDROGENASE RELATED"/>
    <property type="match status" value="1"/>
</dbReference>
<accession>A0AAN8EZQ6</accession>
<proteinExistence type="predicted"/>
<dbReference type="InterPro" id="IPR050700">
    <property type="entry name" value="YIM1/Zinc_Alcohol_DH_Fams"/>
</dbReference>
<dbReference type="InterPro" id="IPR011032">
    <property type="entry name" value="GroES-like_sf"/>
</dbReference>
<dbReference type="EMBL" id="WIXE01019116">
    <property type="protein sequence ID" value="KAK5970335.1"/>
    <property type="molecule type" value="Genomic_DNA"/>
</dbReference>
<dbReference type="Pfam" id="PF08240">
    <property type="entry name" value="ADH_N"/>
    <property type="match status" value="1"/>
</dbReference>
<dbReference type="AlphaFoldDB" id="A0AAN8EZQ6"/>
<dbReference type="Proteomes" id="UP001331761">
    <property type="component" value="Unassembled WGS sequence"/>
</dbReference>
<dbReference type="GO" id="GO:0005739">
    <property type="term" value="C:mitochondrion"/>
    <property type="evidence" value="ECO:0007669"/>
    <property type="project" value="TreeGrafter"/>
</dbReference>